<dbReference type="InterPro" id="IPR050141">
    <property type="entry name" value="GCL_type2/YbdK_subfam"/>
</dbReference>
<dbReference type="InterPro" id="IPR014746">
    <property type="entry name" value="Gln_synth/guanido_kin_cat_dom"/>
</dbReference>
<evidence type="ECO:0008006" key="3">
    <source>
        <dbReference type="Google" id="ProtNLM"/>
    </source>
</evidence>
<accession>A0A151ABR6</accession>
<dbReference type="Proteomes" id="UP000075321">
    <property type="component" value="Unassembled WGS sequence"/>
</dbReference>
<organism evidence="1 2">
    <name type="scientific">Halalkalicoccus paucihalophilus</name>
    <dbReference type="NCBI Taxonomy" id="1008153"/>
    <lineage>
        <taxon>Archaea</taxon>
        <taxon>Methanobacteriati</taxon>
        <taxon>Methanobacteriota</taxon>
        <taxon>Stenosarchaea group</taxon>
        <taxon>Halobacteria</taxon>
        <taxon>Halobacteriales</taxon>
        <taxon>Halococcaceae</taxon>
        <taxon>Halalkalicoccus</taxon>
    </lineage>
</organism>
<dbReference type="InterPro" id="IPR006336">
    <property type="entry name" value="GCS2"/>
</dbReference>
<evidence type="ECO:0000313" key="2">
    <source>
        <dbReference type="Proteomes" id="UP000075321"/>
    </source>
</evidence>
<evidence type="ECO:0000313" key="1">
    <source>
        <dbReference type="EMBL" id="KYH25128.1"/>
    </source>
</evidence>
<dbReference type="RefSeq" id="WP_066383425.1">
    <property type="nucleotide sequence ID" value="NZ_LTAZ01000007.1"/>
</dbReference>
<comment type="caution">
    <text evidence="1">The sequence shown here is derived from an EMBL/GenBank/DDBJ whole genome shotgun (WGS) entry which is preliminary data.</text>
</comment>
<dbReference type="SUPFAM" id="SSF55931">
    <property type="entry name" value="Glutamine synthetase/guanido kinase"/>
    <property type="match status" value="1"/>
</dbReference>
<dbReference type="PATRIC" id="fig|1008153.3.peg.2768"/>
<dbReference type="AlphaFoldDB" id="A0A151ABR6"/>
<dbReference type="OrthoDB" id="194541at2157"/>
<name>A0A151ABR6_9EURY</name>
<dbReference type="Gene3D" id="3.30.590.20">
    <property type="match status" value="1"/>
</dbReference>
<protein>
    <recommendedName>
        <fullName evidence="3">Glutamate--cysteine ligase</fullName>
    </recommendedName>
</protein>
<keyword evidence="2" id="KW-1185">Reference proteome</keyword>
<dbReference type="GO" id="GO:0016879">
    <property type="term" value="F:ligase activity, forming carbon-nitrogen bonds"/>
    <property type="evidence" value="ECO:0007669"/>
    <property type="project" value="TreeGrafter"/>
</dbReference>
<dbReference type="EMBL" id="LTAZ01000007">
    <property type="protein sequence ID" value="KYH25128.1"/>
    <property type="molecule type" value="Genomic_DNA"/>
</dbReference>
<sequence length="489" mass="53802">MEPTALVDRTRREGTGVEFDRRVEAQATTLRQAFVSGAFDPGFSLGLELEGYAVDAEGRLAPVPDGVFGSICERELGRHNAELNTPPTAFTAAGIDAQFVALEERLFGLRRALAETRLGFVTDGMWTIPPPEGANTYLSARHDEDGHSVSPNIAPKARYHALDADITADGPVDLTVPGCSRRFPTILVESLATSMQVHLQVPTAEFASYYNAALRTAGPVVALATNAPFLPADLYTEPDPAVVLNGPAELRVPVFEAMNVREPGKVRFPRDVDGPGDVLDRLLADRRCVPCLSEWFEGREGFGAEYWELLHKQGTYWRWIRPIFGPEGLRIEYRPLAAQPTAADTVGFQALVAGLLFGIVDGEHPLSALPWADARDAFYAAVDDGIDARLAWLTREGEPTGDPRRIYDDLFTLAREGLRARGLAPDRIDALLAPVEGRWTERTTPSVWKRTRVRERLADGANLGTAIEDTQREYIRRAATGEPFITWLE</sequence>
<reference evidence="1 2" key="1">
    <citation type="submission" date="2016-02" db="EMBL/GenBank/DDBJ databases">
        <title>Genome sequence of Halalkalicoccus paucihalophilus DSM 24557.</title>
        <authorList>
            <person name="Poehlein A."/>
            <person name="Daniel R."/>
        </authorList>
    </citation>
    <scope>NUCLEOTIDE SEQUENCE [LARGE SCALE GENOMIC DNA]</scope>
    <source>
        <strain evidence="1 2">DSM 24557</strain>
    </source>
</reference>
<proteinExistence type="predicted"/>
<dbReference type="PANTHER" id="PTHR36510">
    <property type="entry name" value="GLUTAMATE--CYSTEINE LIGASE 2-RELATED"/>
    <property type="match status" value="1"/>
</dbReference>
<dbReference type="Pfam" id="PF04107">
    <property type="entry name" value="GCS2"/>
    <property type="match status" value="1"/>
</dbReference>
<gene>
    <name evidence="1" type="ORF">HAPAU_27110</name>
</gene>
<dbReference type="PANTHER" id="PTHR36510:SF3">
    <property type="entry name" value="CONSERVED PROTEIN"/>
    <property type="match status" value="1"/>
</dbReference>